<accession>G5JQ58</accession>
<evidence type="ECO:0000313" key="3">
    <source>
        <dbReference type="Proteomes" id="UP000004322"/>
    </source>
</evidence>
<keyword evidence="3" id="KW-1185">Reference proteome</keyword>
<comment type="caution">
    <text evidence="2">The sequence shown here is derived from an EMBL/GenBank/DDBJ whole genome shotgun (WGS) entry which is preliminary data.</text>
</comment>
<gene>
    <name evidence="2" type="ORF">STRCR_1741</name>
</gene>
<reference evidence="2" key="1">
    <citation type="submission" date="2011-07" db="EMBL/GenBank/DDBJ databases">
        <authorList>
            <person name="Stanhope M.J."/>
            <person name="Durkin A.S."/>
            <person name="Hostetler J."/>
            <person name="Kim M."/>
            <person name="Radune D."/>
            <person name="Singh I."/>
            <person name="Town C.D."/>
        </authorList>
    </citation>
    <scope>NUCLEOTIDE SEQUENCE [LARGE SCALE GENOMIC DNA]</scope>
    <source>
        <strain evidence="2">HS-6</strain>
    </source>
</reference>
<dbReference type="OrthoDB" id="9952190at2"/>
<dbReference type="RefSeq" id="WP_004227719.1">
    <property type="nucleotide sequence ID" value="NZ_AEUV02000002.1"/>
</dbReference>
<organism evidence="2 3">
    <name type="scientific">Streptococcus criceti HS-6</name>
    <dbReference type="NCBI Taxonomy" id="873449"/>
    <lineage>
        <taxon>Bacteria</taxon>
        <taxon>Bacillati</taxon>
        <taxon>Bacillota</taxon>
        <taxon>Bacilli</taxon>
        <taxon>Lactobacillales</taxon>
        <taxon>Streptococcaceae</taxon>
        <taxon>Streptococcus</taxon>
    </lineage>
</organism>
<feature type="transmembrane region" description="Helical" evidence="1">
    <location>
        <begin position="49"/>
        <end position="72"/>
    </location>
</feature>
<keyword evidence="1" id="KW-0812">Transmembrane</keyword>
<name>G5JQ58_STRCG</name>
<keyword evidence="1" id="KW-1133">Transmembrane helix</keyword>
<keyword evidence="1" id="KW-0472">Membrane</keyword>
<feature type="transmembrane region" description="Helical" evidence="1">
    <location>
        <begin position="20"/>
        <end position="43"/>
    </location>
</feature>
<evidence type="ECO:0000256" key="1">
    <source>
        <dbReference type="SAM" id="Phobius"/>
    </source>
</evidence>
<proteinExistence type="predicted"/>
<protein>
    <submittedName>
        <fullName evidence="2">Uncharacterized protein</fullName>
    </submittedName>
</protein>
<feature type="transmembrane region" description="Helical" evidence="1">
    <location>
        <begin position="84"/>
        <end position="112"/>
    </location>
</feature>
<dbReference type="AlphaFoldDB" id="G5JQ58"/>
<dbReference type="Proteomes" id="UP000004322">
    <property type="component" value="Unassembled WGS sequence"/>
</dbReference>
<dbReference type="EMBL" id="AEUV02000002">
    <property type="protein sequence ID" value="EHI74475.1"/>
    <property type="molecule type" value="Genomic_DNA"/>
</dbReference>
<sequence length="132" mass="14076">MNNNTNIAGLKKLAKANGLLAVIGAPLDFIIFIISVLVLSGVLPVSFGVLGYLALIFRIAILVMGIVALLKFKDDRVVSKAAHILLIVGGAVALMFPPIGEICALIGGILYLTSLKKFDQIQNSQMPNQNFQ</sequence>
<evidence type="ECO:0000313" key="2">
    <source>
        <dbReference type="EMBL" id="EHI74475.1"/>
    </source>
</evidence>